<dbReference type="EMBL" id="BART01041057">
    <property type="protein sequence ID" value="GAH22808.1"/>
    <property type="molecule type" value="Genomic_DNA"/>
</dbReference>
<sequence length="30" mass="3294">MTGVLREQLWGLLNYQSTELDLKGKSAGGQ</sequence>
<protein>
    <submittedName>
        <fullName evidence="1">Uncharacterized protein</fullName>
    </submittedName>
</protein>
<name>X1FPV7_9ZZZZ</name>
<reference evidence="1" key="1">
    <citation type="journal article" date="2014" name="Front. Microbiol.">
        <title>High frequency of phylogenetically diverse reductive dehalogenase-homologous genes in deep subseafloor sedimentary metagenomes.</title>
        <authorList>
            <person name="Kawai M."/>
            <person name="Futagami T."/>
            <person name="Toyoda A."/>
            <person name="Takaki Y."/>
            <person name="Nishi S."/>
            <person name="Hori S."/>
            <person name="Arai W."/>
            <person name="Tsubouchi T."/>
            <person name="Morono Y."/>
            <person name="Uchiyama I."/>
            <person name="Ito T."/>
            <person name="Fujiyama A."/>
            <person name="Inagaki F."/>
            <person name="Takami H."/>
        </authorList>
    </citation>
    <scope>NUCLEOTIDE SEQUENCE</scope>
    <source>
        <strain evidence="1">Expedition CK06-06</strain>
    </source>
</reference>
<dbReference type="AlphaFoldDB" id="X1FPV7"/>
<feature type="non-terminal residue" evidence="1">
    <location>
        <position position="30"/>
    </location>
</feature>
<accession>X1FPV7</accession>
<evidence type="ECO:0000313" key="1">
    <source>
        <dbReference type="EMBL" id="GAH22808.1"/>
    </source>
</evidence>
<gene>
    <name evidence="1" type="ORF">S01H4_66352</name>
</gene>
<organism evidence="1">
    <name type="scientific">marine sediment metagenome</name>
    <dbReference type="NCBI Taxonomy" id="412755"/>
    <lineage>
        <taxon>unclassified sequences</taxon>
        <taxon>metagenomes</taxon>
        <taxon>ecological metagenomes</taxon>
    </lineage>
</organism>
<comment type="caution">
    <text evidence="1">The sequence shown here is derived from an EMBL/GenBank/DDBJ whole genome shotgun (WGS) entry which is preliminary data.</text>
</comment>
<proteinExistence type="predicted"/>